<keyword evidence="2" id="KW-1185">Reference proteome</keyword>
<sequence length="75" mass="8337">MNSKTFGYKLTVPLFASEKFAVGSKVAFPYENSHHEGTIETMMNNSAVVKISQSPSKALIDYKTVISYKKLTCVE</sequence>
<accession>A0A4P5PEB5</accession>
<dbReference type="RefSeq" id="WP_146623359.1">
    <property type="nucleotide sequence ID" value="NZ_BJCC01000025.1"/>
</dbReference>
<proteinExistence type="predicted"/>
<evidence type="ECO:0008006" key="3">
    <source>
        <dbReference type="Google" id="ProtNLM"/>
    </source>
</evidence>
<dbReference type="Proteomes" id="UP000290567">
    <property type="component" value="Unassembled WGS sequence"/>
</dbReference>
<name>A0A4P5PEB5_9ENTE</name>
<gene>
    <name evidence="1" type="ORF">NRIC_28450</name>
</gene>
<comment type="caution">
    <text evidence="1">The sequence shown here is derived from an EMBL/GenBank/DDBJ whole genome shotgun (WGS) entry which is preliminary data.</text>
</comment>
<dbReference type="EMBL" id="BJCC01000025">
    <property type="protein sequence ID" value="GCF94954.1"/>
    <property type="molecule type" value="Genomic_DNA"/>
</dbReference>
<dbReference type="AlphaFoldDB" id="A0A4P5PEB5"/>
<evidence type="ECO:0000313" key="2">
    <source>
        <dbReference type="Proteomes" id="UP000290567"/>
    </source>
</evidence>
<reference evidence="2" key="1">
    <citation type="submission" date="2019-02" db="EMBL/GenBank/DDBJ databases">
        <title>Draft genome sequence of Enterococcus sp. Gos25-1.</title>
        <authorList>
            <person name="Tanaka N."/>
            <person name="Shiwa Y."/>
            <person name="Fujita N."/>
        </authorList>
    </citation>
    <scope>NUCLEOTIDE SEQUENCE [LARGE SCALE GENOMIC DNA]</scope>
    <source>
        <strain evidence="2">Gos25-1</strain>
    </source>
</reference>
<organism evidence="1 2">
    <name type="scientific">Enterococcus florum</name>
    <dbReference type="NCBI Taxonomy" id="2480627"/>
    <lineage>
        <taxon>Bacteria</taxon>
        <taxon>Bacillati</taxon>
        <taxon>Bacillota</taxon>
        <taxon>Bacilli</taxon>
        <taxon>Lactobacillales</taxon>
        <taxon>Enterococcaceae</taxon>
        <taxon>Enterococcus</taxon>
    </lineage>
</organism>
<evidence type="ECO:0000313" key="1">
    <source>
        <dbReference type="EMBL" id="GCF94954.1"/>
    </source>
</evidence>
<protein>
    <recommendedName>
        <fullName evidence="3">DUF2187 domain-containing protein</fullName>
    </recommendedName>
</protein>